<sequence>MKGSDISYKVTLTQSEKEVIWTPKKGTILELCESVGVDPDFSCRTGTCTTCEAKLLKGTTEYETEPYMEPTNGNILICCSIPTSDIEIAL</sequence>
<dbReference type="InterPro" id="IPR036010">
    <property type="entry name" value="2Fe-2S_ferredoxin-like_sf"/>
</dbReference>
<dbReference type="Pfam" id="PF00111">
    <property type="entry name" value="Fer2"/>
    <property type="match status" value="1"/>
</dbReference>
<organism evidence="10 11">
    <name type="scientific">Chitinophaga agri</name>
    <dbReference type="NCBI Taxonomy" id="2703787"/>
    <lineage>
        <taxon>Bacteria</taxon>
        <taxon>Pseudomonadati</taxon>
        <taxon>Bacteroidota</taxon>
        <taxon>Chitinophagia</taxon>
        <taxon>Chitinophagales</taxon>
        <taxon>Chitinophagaceae</taxon>
        <taxon>Chitinophaga</taxon>
    </lineage>
</organism>
<evidence type="ECO:0000313" key="10">
    <source>
        <dbReference type="EMBL" id="QHS58407.1"/>
    </source>
</evidence>
<keyword evidence="11" id="KW-1185">Reference proteome</keyword>
<evidence type="ECO:0000313" key="11">
    <source>
        <dbReference type="Proteomes" id="UP000476411"/>
    </source>
</evidence>
<comment type="similarity">
    <text evidence="1">Belongs to the 2Fe2S plant-type ferredoxin family.</text>
</comment>
<keyword evidence="4" id="KW-0479">Metal-binding</keyword>
<evidence type="ECO:0000256" key="6">
    <source>
        <dbReference type="ARBA" id="ARBA00023004"/>
    </source>
</evidence>
<accession>A0A6B9Z8S0</accession>
<dbReference type="InterPro" id="IPR001041">
    <property type="entry name" value="2Fe-2S_ferredoxin-type"/>
</dbReference>
<dbReference type="SUPFAM" id="SSF54292">
    <property type="entry name" value="2Fe-2S ferredoxin-like"/>
    <property type="match status" value="1"/>
</dbReference>
<proteinExistence type="inferred from homology"/>
<dbReference type="PANTHER" id="PTHR43112:SF3">
    <property type="entry name" value="FERREDOXIN-2, CHLOROPLASTIC"/>
    <property type="match status" value="1"/>
</dbReference>
<evidence type="ECO:0000259" key="9">
    <source>
        <dbReference type="PROSITE" id="PS51085"/>
    </source>
</evidence>
<keyword evidence="5" id="KW-0249">Electron transport</keyword>
<dbReference type="PROSITE" id="PS00197">
    <property type="entry name" value="2FE2S_FER_1"/>
    <property type="match status" value="1"/>
</dbReference>
<dbReference type="Proteomes" id="UP000476411">
    <property type="component" value="Chromosome"/>
</dbReference>
<keyword evidence="7" id="KW-0411">Iron-sulfur</keyword>
<dbReference type="GO" id="GO:0051537">
    <property type="term" value="F:2 iron, 2 sulfur cluster binding"/>
    <property type="evidence" value="ECO:0007669"/>
    <property type="project" value="UniProtKB-KW"/>
</dbReference>
<dbReference type="AlphaFoldDB" id="A0A6B9Z8S0"/>
<dbReference type="GO" id="GO:0046872">
    <property type="term" value="F:metal ion binding"/>
    <property type="evidence" value="ECO:0007669"/>
    <property type="project" value="UniProtKB-KW"/>
</dbReference>
<dbReference type="RefSeq" id="WP_162330110.1">
    <property type="nucleotide sequence ID" value="NZ_CP048113.1"/>
</dbReference>
<dbReference type="CDD" id="cd00207">
    <property type="entry name" value="fer2"/>
    <property type="match status" value="1"/>
</dbReference>
<comment type="cofactor">
    <cofactor evidence="8">
        <name>[2Fe-2S] cluster</name>
        <dbReference type="ChEBI" id="CHEBI:190135"/>
    </cofactor>
</comment>
<keyword evidence="3" id="KW-0001">2Fe-2S</keyword>
<name>A0A6B9Z8S0_9BACT</name>
<dbReference type="InterPro" id="IPR012675">
    <property type="entry name" value="Beta-grasp_dom_sf"/>
</dbReference>
<evidence type="ECO:0000256" key="4">
    <source>
        <dbReference type="ARBA" id="ARBA00022723"/>
    </source>
</evidence>
<protein>
    <submittedName>
        <fullName evidence="10">2Fe-2S iron-sulfur cluster binding domain-containing protein</fullName>
    </submittedName>
</protein>
<dbReference type="InterPro" id="IPR006058">
    <property type="entry name" value="2Fe2S_fd_BS"/>
</dbReference>
<evidence type="ECO:0000256" key="1">
    <source>
        <dbReference type="ARBA" id="ARBA00007874"/>
    </source>
</evidence>
<dbReference type="EMBL" id="CP048113">
    <property type="protein sequence ID" value="QHS58407.1"/>
    <property type="molecule type" value="Genomic_DNA"/>
</dbReference>
<gene>
    <name evidence="10" type="ORF">GWR21_02000</name>
</gene>
<evidence type="ECO:0000256" key="8">
    <source>
        <dbReference type="ARBA" id="ARBA00034078"/>
    </source>
</evidence>
<dbReference type="PROSITE" id="PS51085">
    <property type="entry name" value="2FE2S_FER_2"/>
    <property type="match status" value="1"/>
</dbReference>
<evidence type="ECO:0000256" key="2">
    <source>
        <dbReference type="ARBA" id="ARBA00022448"/>
    </source>
</evidence>
<keyword evidence="6" id="KW-0408">Iron</keyword>
<reference evidence="10 11" key="1">
    <citation type="submission" date="2020-01" db="EMBL/GenBank/DDBJ databases">
        <title>Complete genome sequence of Chitinophaga sp. H33E-04 isolated from quinoa roots.</title>
        <authorList>
            <person name="Weon H.-Y."/>
            <person name="Lee S.A."/>
        </authorList>
    </citation>
    <scope>NUCLEOTIDE SEQUENCE [LARGE SCALE GENOMIC DNA]</scope>
    <source>
        <strain evidence="10 11">H33E-04</strain>
    </source>
</reference>
<dbReference type="PANTHER" id="PTHR43112">
    <property type="entry name" value="FERREDOXIN"/>
    <property type="match status" value="1"/>
</dbReference>
<evidence type="ECO:0000256" key="3">
    <source>
        <dbReference type="ARBA" id="ARBA00022714"/>
    </source>
</evidence>
<evidence type="ECO:0000256" key="7">
    <source>
        <dbReference type="ARBA" id="ARBA00023014"/>
    </source>
</evidence>
<evidence type="ECO:0000256" key="5">
    <source>
        <dbReference type="ARBA" id="ARBA00022982"/>
    </source>
</evidence>
<keyword evidence="2" id="KW-0813">Transport</keyword>
<feature type="domain" description="2Fe-2S ferredoxin-type" evidence="9">
    <location>
        <begin position="8"/>
        <end position="90"/>
    </location>
</feature>
<dbReference type="KEGG" id="chih:GWR21_02000"/>
<dbReference type="Gene3D" id="3.10.20.30">
    <property type="match status" value="1"/>
</dbReference>